<accession>A0A418VPQ6</accession>
<dbReference type="Pfam" id="PF00072">
    <property type="entry name" value="Response_reg"/>
    <property type="match status" value="1"/>
</dbReference>
<dbReference type="CDD" id="cd00156">
    <property type="entry name" value="REC"/>
    <property type="match status" value="1"/>
</dbReference>
<dbReference type="PANTHER" id="PTHR43228">
    <property type="entry name" value="TWO-COMPONENT RESPONSE REGULATOR"/>
    <property type="match status" value="1"/>
</dbReference>
<feature type="domain" description="Response regulatory" evidence="2">
    <location>
        <begin position="10"/>
        <end position="129"/>
    </location>
</feature>
<gene>
    <name evidence="3" type="ORF">D3877_24365</name>
</gene>
<dbReference type="PANTHER" id="PTHR43228:SF1">
    <property type="entry name" value="TWO-COMPONENT RESPONSE REGULATOR ARR22"/>
    <property type="match status" value="1"/>
</dbReference>
<evidence type="ECO:0000256" key="1">
    <source>
        <dbReference type="PROSITE-ProRule" id="PRU00169"/>
    </source>
</evidence>
<keyword evidence="1" id="KW-0597">Phosphoprotein</keyword>
<protein>
    <submittedName>
        <fullName evidence="3">Response regulator</fullName>
    </submittedName>
</protein>
<feature type="modified residue" description="4-aspartylphosphate" evidence="1">
    <location>
        <position position="60"/>
    </location>
</feature>
<dbReference type="EMBL" id="QYUL01000004">
    <property type="protein sequence ID" value="RJF78248.1"/>
    <property type="molecule type" value="Genomic_DNA"/>
</dbReference>
<evidence type="ECO:0000313" key="3">
    <source>
        <dbReference type="EMBL" id="RJF78248.1"/>
    </source>
</evidence>
<dbReference type="PROSITE" id="PS50110">
    <property type="entry name" value="RESPONSE_REGULATORY"/>
    <property type="match status" value="1"/>
</dbReference>
<dbReference type="InterPro" id="IPR001789">
    <property type="entry name" value="Sig_transdc_resp-reg_receiver"/>
</dbReference>
<dbReference type="GO" id="GO:0000160">
    <property type="term" value="P:phosphorelay signal transduction system"/>
    <property type="evidence" value="ECO:0007669"/>
    <property type="project" value="InterPro"/>
</dbReference>
<dbReference type="AlphaFoldDB" id="A0A418VPQ6"/>
<dbReference type="InterPro" id="IPR011006">
    <property type="entry name" value="CheY-like_superfamily"/>
</dbReference>
<dbReference type="InterPro" id="IPR052048">
    <property type="entry name" value="ST_Response_Regulator"/>
</dbReference>
<dbReference type="SMART" id="SM00448">
    <property type="entry name" value="REC"/>
    <property type="match status" value="1"/>
</dbReference>
<dbReference type="Gene3D" id="3.40.50.2300">
    <property type="match status" value="1"/>
</dbReference>
<name>A0A418VPQ6_9PROT</name>
<sequence>MSKIHYDRMKILVIEDEDFTRNLICRLLREVGVRFIGECANGKDGLMELVRARPHLVFCDVHMEPMNGLQFLKGVRNIKVKGVDHTAIVFLTADSSTDTVIFAKEHGVAGYLIKPVSLKQMRDRIDFVVTNTPLLAMELMEL</sequence>
<dbReference type="RefSeq" id="WP_119833389.1">
    <property type="nucleotide sequence ID" value="NZ_QYUL01000004.1"/>
</dbReference>
<comment type="caution">
    <text evidence="3">The sequence shown here is derived from an EMBL/GenBank/DDBJ whole genome shotgun (WGS) entry which is preliminary data.</text>
</comment>
<evidence type="ECO:0000259" key="2">
    <source>
        <dbReference type="PROSITE" id="PS50110"/>
    </source>
</evidence>
<dbReference type="SUPFAM" id="SSF52172">
    <property type="entry name" value="CheY-like"/>
    <property type="match status" value="1"/>
</dbReference>
<proteinExistence type="predicted"/>
<dbReference type="Proteomes" id="UP000283458">
    <property type="component" value="Unassembled WGS sequence"/>
</dbReference>
<organism evidence="3 4">
    <name type="scientific">Azospirillum cavernae</name>
    <dbReference type="NCBI Taxonomy" id="2320860"/>
    <lineage>
        <taxon>Bacteria</taxon>
        <taxon>Pseudomonadati</taxon>
        <taxon>Pseudomonadota</taxon>
        <taxon>Alphaproteobacteria</taxon>
        <taxon>Rhodospirillales</taxon>
        <taxon>Azospirillaceae</taxon>
        <taxon>Azospirillum</taxon>
    </lineage>
</organism>
<evidence type="ECO:0000313" key="4">
    <source>
        <dbReference type="Proteomes" id="UP000283458"/>
    </source>
</evidence>
<dbReference type="OrthoDB" id="9786548at2"/>
<reference evidence="3 4" key="1">
    <citation type="submission" date="2018-09" db="EMBL/GenBank/DDBJ databases">
        <authorList>
            <person name="Zhu H."/>
        </authorList>
    </citation>
    <scope>NUCLEOTIDE SEQUENCE [LARGE SCALE GENOMIC DNA]</scope>
    <source>
        <strain evidence="3 4">K2W22B-5</strain>
    </source>
</reference>
<keyword evidence="4" id="KW-1185">Reference proteome</keyword>